<keyword evidence="8" id="KW-0808">Transferase</keyword>
<evidence type="ECO:0000256" key="7">
    <source>
        <dbReference type="SAM" id="Phobius"/>
    </source>
</evidence>
<keyword evidence="3" id="KW-0474">Menaquinone biosynthesis</keyword>
<evidence type="ECO:0000256" key="2">
    <source>
        <dbReference type="ARBA" id="ARBA00004863"/>
    </source>
</evidence>
<dbReference type="GO" id="GO:0016020">
    <property type="term" value="C:membrane"/>
    <property type="evidence" value="ECO:0007669"/>
    <property type="project" value="UniProtKB-SubCell"/>
</dbReference>
<dbReference type="PANTHER" id="PTHR42723:SF1">
    <property type="entry name" value="CHLOROPHYLL SYNTHASE, CHLOROPLASTIC"/>
    <property type="match status" value="1"/>
</dbReference>
<dbReference type="EMBL" id="CP062983">
    <property type="protein sequence ID" value="QPC80632.1"/>
    <property type="molecule type" value="Genomic_DNA"/>
</dbReference>
<protein>
    <submittedName>
        <fullName evidence="8">Prenyltransferase</fullName>
    </submittedName>
</protein>
<feature type="transmembrane region" description="Helical" evidence="7">
    <location>
        <begin position="290"/>
        <end position="309"/>
    </location>
</feature>
<dbReference type="InterPro" id="IPR050475">
    <property type="entry name" value="Prenyltransferase_related"/>
</dbReference>
<feature type="transmembrane region" description="Helical" evidence="7">
    <location>
        <begin position="55"/>
        <end position="74"/>
    </location>
</feature>
<dbReference type="Gene3D" id="1.20.120.1780">
    <property type="entry name" value="UbiA prenyltransferase"/>
    <property type="match status" value="1"/>
</dbReference>
<sequence>MAATIDSTTTFQLSDKAKALLRLTRWREHVPYTIPAVAVGAMMAVHLNETALLDWRLVPVIIANILAMSFAFMINDVADAPDDALNPKKKAHNVISSGILSNKEGKLASGITFVASLALFALGGPMTLALGALTLILSYLYSAHPYRFKARPITDVVSHVLMLSGLLVMTGYFTYDNAPGPAWLVIAGATLFSAYGQFYNQIDDYDVDKEAGLKNTVVLLGKTGTKVLMYTSAVGALVCFAVAVFAGVFPTWLGTVALITIFAAALFVWETDMRGNAAVGSGAIQKPGLLVANMIVLMWIAAYLGMFSAA</sequence>
<dbReference type="InterPro" id="IPR026046">
    <property type="entry name" value="UBIAD1"/>
</dbReference>
<dbReference type="GO" id="GO:0004659">
    <property type="term" value="F:prenyltransferase activity"/>
    <property type="evidence" value="ECO:0007669"/>
    <property type="project" value="InterPro"/>
</dbReference>
<reference evidence="8 9" key="1">
    <citation type="submission" date="2020-02" db="EMBL/GenBank/DDBJ databases">
        <authorList>
            <person name="Zheng R.K."/>
            <person name="Sun C.M."/>
        </authorList>
    </citation>
    <scope>NUCLEOTIDE SEQUENCE [LARGE SCALE GENOMIC DNA]</scope>
    <source>
        <strain evidence="9">rifampicinis</strain>
    </source>
</reference>
<dbReference type="UniPathway" id="UPA00079"/>
<dbReference type="Pfam" id="PF01040">
    <property type="entry name" value="UbiA"/>
    <property type="match status" value="1"/>
</dbReference>
<dbReference type="Gene3D" id="1.10.357.140">
    <property type="entry name" value="UbiA prenyltransferase"/>
    <property type="match status" value="1"/>
</dbReference>
<dbReference type="RefSeq" id="WP_195168707.1">
    <property type="nucleotide sequence ID" value="NZ_CP062983.1"/>
</dbReference>
<evidence type="ECO:0000256" key="1">
    <source>
        <dbReference type="ARBA" id="ARBA00004141"/>
    </source>
</evidence>
<organism evidence="8 9">
    <name type="scientific">Phototrophicus methaneseepsis</name>
    <dbReference type="NCBI Taxonomy" id="2710758"/>
    <lineage>
        <taxon>Bacteria</taxon>
        <taxon>Bacillati</taxon>
        <taxon>Chloroflexota</taxon>
        <taxon>Candidatus Thermofontia</taxon>
        <taxon>Phototrophicales</taxon>
        <taxon>Phototrophicaceae</taxon>
        <taxon>Phototrophicus</taxon>
    </lineage>
</organism>
<dbReference type="GO" id="GO:0009234">
    <property type="term" value="P:menaquinone biosynthetic process"/>
    <property type="evidence" value="ECO:0007669"/>
    <property type="project" value="UniProtKB-UniPathway"/>
</dbReference>
<keyword evidence="4 7" id="KW-0812">Transmembrane</keyword>
<feature type="transmembrane region" description="Helical" evidence="7">
    <location>
        <begin position="181"/>
        <end position="199"/>
    </location>
</feature>
<dbReference type="Proteomes" id="UP000594468">
    <property type="component" value="Chromosome"/>
</dbReference>
<keyword evidence="6 7" id="KW-0472">Membrane</keyword>
<dbReference type="InterPro" id="IPR000537">
    <property type="entry name" value="UbiA_prenyltransferase"/>
</dbReference>
<evidence type="ECO:0000313" key="9">
    <source>
        <dbReference type="Proteomes" id="UP000594468"/>
    </source>
</evidence>
<accession>A0A7S8E5B0</accession>
<comment type="subcellular location">
    <subcellularLocation>
        <location evidence="1">Membrane</location>
        <topology evidence="1">Multi-pass membrane protein</topology>
    </subcellularLocation>
</comment>
<feature type="transmembrane region" description="Helical" evidence="7">
    <location>
        <begin position="111"/>
        <end position="141"/>
    </location>
</feature>
<keyword evidence="5 7" id="KW-1133">Transmembrane helix</keyword>
<dbReference type="CDD" id="cd13962">
    <property type="entry name" value="PT_UbiA_UBIAD1"/>
    <property type="match status" value="1"/>
</dbReference>
<proteinExistence type="predicted"/>
<feature type="transmembrane region" description="Helical" evidence="7">
    <location>
        <begin position="153"/>
        <end position="175"/>
    </location>
</feature>
<evidence type="ECO:0000256" key="6">
    <source>
        <dbReference type="ARBA" id="ARBA00023136"/>
    </source>
</evidence>
<gene>
    <name evidence="8" type="ORF">G4Y79_13015</name>
</gene>
<feature type="transmembrane region" description="Helical" evidence="7">
    <location>
        <begin position="252"/>
        <end position="269"/>
    </location>
</feature>
<dbReference type="PANTHER" id="PTHR42723">
    <property type="entry name" value="CHLOROPHYLL SYNTHASE"/>
    <property type="match status" value="1"/>
</dbReference>
<keyword evidence="9" id="KW-1185">Reference proteome</keyword>
<evidence type="ECO:0000256" key="5">
    <source>
        <dbReference type="ARBA" id="ARBA00022989"/>
    </source>
</evidence>
<dbReference type="AlphaFoldDB" id="A0A7S8E5B0"/>
<dbReference type="KEGG" id="pmet:G4Y79_13015"/>
<dbReference type="InterPro" id="IPR044878">
    <property type="entry name" value="UbiA_sf"/>
</dbReference>
<evidence type="ECO:0000256" key="3">
    <source>
        <dbReference type="ARBA" id="ARBA00022428"/>
    </source>
</evidence>
<evidence type="ECO:0000256" key="4">
    <source>
        <dbReference type="ARBA" id="ARBA00022692"/>
    </source>
</evidence>
<name>A0A7S8E5B0_9CHLR</name>
<feature type="transmembrane region" description="Helical" evidence="7">
    <location>
        <begin position="227"/>
        <end position="246"/>
    </location>
</feature>
<comment type="pathway">
    <text evidence="2">Quinol/quinone metabolism; menaquinone biosynthesis.</text>
</comment>
<evidence type="ECO:0000313" key="8">
    <source>
        <dbReference type="EMBL" id="QPC80632.1"/>
    </source>
</evidence>